<accession>A0A9Y1FMW2</accession>
<dbReference type="Gene3D" id="3.30.1740.10">
    <property type="entry name" value="Zinc finger, PARP-type"/>
    <property type="match status" value="1"/>
</dbReference>
<dbReference type="SMART" id="SM01336">
    <property type="entry name" value="zf-PARP"/>
    <property type="match status" value="1"/>
</dbReference>
<evidence type="ECO:0000313" key="5">
    <source>
        <dbReference type="EMBL" id="UJG43122.1"/>
    </source>
</evidence>
<dbReference type="GO" id="GO:0003677">
    <property type="term" value="F:DNA binding"/>
    <property type="evidence" value="ECO:0007669"/>
    <property type="project" value="InterPro"/>
</dbReference>
<gene>
    <name evidence="5" type="ORF">K9W46_12200</name>
</gene>
<feature type="domain" description="PARP-type" evidence="4">
    <location>
        <begin position="1"/>
        <end position="48"/>
    </location>
</feature>
<evidence type="ECO:0000259" key="4">
    <source>
        <dbReference type="PROSITE" id="PS50064"/>
    </source>
</evidence>
<organism evidence="5">
    <name type="scientific">Candidatus Heimdallarchaeum endolithica</name>
    <dbReference type="NCBI Taxonomy" id="2876572"/>
    <lineage>
        <taxon>Archaea</taxon>
        <taxon>Promethearchaeati</taxon>
        <taxon>Candidatus Heimdallarchaeota</taxon>
        <taxon>Candidatus Heimdallarchaeia (ex Rinke et al. 2021) (nom. nud.)</taxon>
        <taxon>Candidatus Heimdallarchaeales</taxon>
        <taxon>Candidatus Heimdallarchaeaceae</taxon>
        <taxon>Candidatus Heimdallarchaeum</taxon>
    </lineage>
</organism>
<dbReference type="Proteomes" id="UP001200513">
    <property type="component" value="Chromosome"/>
</dbReference>
<dbReference type="PROSITE" id="PS50064">
    <property type="entry name" value="ZF_PARP_2"/>
    <property type="match status" value="1"/>
</dbReference>
<name>A0A9Y1FMW2_9ARCH</name>
<keyword evidence="2" id="KW-0863">Zinc-finger</keyword>
<sequence>MGVEFSKSSRSNCRICDTRIIKGELRYYKIQDTGYDFATTWYYHIRCVALVSPKIIKAELKENYPEEIIVLLKKSLKLGNVKINALTKTETFDWKSIVKSRSQWVNSKKIAAVKSNFHASEILNSIIERKAIFELYNFLKNEIFKIKQKELLIIFSSIFDETWNFPTETITNKFPYGWNKDAKIPALIVNLLCNCSLKEEDTTNFLPFYKKVLLEFSKRKYTQSYSNKKNIEHDLELKLLHEIIVNDINKDTKFIKQFSSLLIERIFSFKENTTYDIKRSTDVSYFSSNNISELSSNFGYLSSYCSNNNYADFLKDLYTLNQLLVLLPQNDLNELLAAVNEEIELQYSGLTYFKIKSFMSFVFDDRESQIKLKEQLISVYNFLNEKKKVPSIINNTFISAFYEKSESALLDNIKNLVNVTLISIFAAFPEEAHSLFGDIYSYEEEITNKIRDTINNYLTIEENLSEKGKKSRKIYVEEVNKLEQGTIKEHLIKQAGNLFINKEVSCYYGNKSIGKVIYTKFYKSLTPAVILQFSDGSKLDILSFSWSPTVDTLPPDGIENVILEKGNNDENRRLILIFKDKIVPLFGYPQISWALSKIPYLKIQIVKDDFFKI</sequence>
<keyword evidence="3" id="KW-0862">Zinc</keyword>
<dbReference type="EMBL" id="CP084167">
    <property type="protein sequence ID" value="UJG43122.1"/>
    <property type="molecule type" value="Genomic_DNA"/>
</dbReference>
<protein>
    <recommendedName>
        <fullName evidence="4">PARP-type domain-containing protein</fullName>
    </recommendedName>
</protein>
<dbReference type="SUPFAM" id="SSF57716">
    <property type="entry name" value="Glucocorticoid receptor-like (DNA-binding domain)"/>
    <property type="match status" value="1"/>
</dbReference>
<dbReference type="InterPro" id="IPR036957">
    <property type="entry name" value="Znf_PARP_sf"/>
</dbReference>
<keyword evidence="1" id="KW-0479">Metal-binding</keyword>
<reference evidence="5" key="1">
    <citation type="journal article" date="2022" name="Nat. Microbiol.">
        <title>Unique mobile elements and scalable gene flow at the prokaryote-eukaryote boundary revealed by circularized Asgard archaea genomes.</title>
        <authorList>
            <person name="Wu F."/>
            <person name="Speth D.R."/>
            <person name="Philosof A."/>
            <person name="Cremiere A."/>
            <person name="Narayanan A."/>
            <person name="Barco R.A."/>
            <person name="Connon S.A."/>
            <person name="Amend J.P."/>
            <person name="Antoshechkin I.A."/>
            <person name="Orphan V.J."/>
        </authorList>
    </citation>
    <scope>NUCLEOTIDE SEQUENCE</scope>
    <source>
        <strain evidence="5">PR6</strain>
    </source>
</reference>
<dbReference type="AlphaFoldDB" id="A0A9Y1FMW2"/>
<dbReference type="GO" id="GO:0008270">
    <property type="term" value="F:zinc ion binding"/>
    <property type="evidence" value="ECO:0007669"/>
    <property type="project" value="UniProtKB-KW"/>
</dbReference>
<dbReference type="InterPro" id="IPR001510">
    <property type="entry name" value="Znf_PARP"/>
</dbReference>
<evidence type="ECO:0000256" key="1">
    <source>
        <dbReference type="ARBA" id="ARBA00022723"/>
    </source>
</evidence>
<evidence type="ECO:0000256" key="3">
    <source>
        <dbReference type="ARBA" id="ARBA00022833"/>
    </source>
</evidence>
<evidence type="ECO:0000256" key="2">
    <source>
        <dbReference type="ARBA" id="ARBA00022771"/>
    </source>
</evidence>
<proteinExistence type="predicted"/>